<organism evidence="1 2">
    <name type="scientific">Eumeta variegata</name>
    <name type="common">Bagworm moth</name>
    <name type="synonym">Eumeta japonica</name>
    <dbReference type="NCBI Taxonomy" id="151549"/>
    <lineage>
        <taxon>Eukaryota</taxon>
        <taxon>Metazoa</taxon>
        <taxon>Ecdysozoa</taxon>
        <taxon>Arthropoda</taxon>
        <taxon>Hexapoda</taxon>
        <taxon>Insecta</taxon>
        <taxon>Pterygota</taxon>
        <taxon>Neoptera</taxon>
        <taxon>Endopterygota</taxon>
        <taxon>Lepidoptera</taxon>
        <taxon>Glossata</taxon>
        <taxon>Ditrysia</taxon>
        <taxon>Tineoidea</taxon>
        <taxon>Psychidae</taxon>
        <taxon>Oiketicinae</taxon>
        <taxon>Eumeta</taxon>
    </lineage>
</organism>
<evidence type="ECO:0000313" key="1">
    <source>
        <dbReference type="EMBL" id="GBP07228.1"/>
    </source>
</evidence>
<evidence type="ECO:0000313" key="2">
    <source>
        <dbReference type="Proteomes" id="UP000299102"/>
    </source>
</evidence>
<gene>
    <name evidence="1" type="ORF">EVAR_92113_1</name>
</gene>
<protein>
    <submittedName>
        <fullName evidence="1">Uncharacterized protein</fullName>
    </submittedName>
</protein>
<sequence>METIRVETASFTLENRSITAPRRRLAKAGAAGRLTLERPRRLAFPLIPRKYFRLYDPRSDRIFMGPGPPARLECRFFAILRGVRSLVHPFHTDLCIFNGRGAAAVARRPSRWTRPALSARGTLT</sequence>
<comment type="caution">
    <text evidence="1">The sequence shown here is derived from an EMBL/GenBank/DDBJ whole genome shotgun (WGS) entry which is preliminary data.</text>
</comment>
<reference evidence="1 2" key="1">
    <citation type="journal article" date="2019" name="Commun. Biol.">
        <title>The bagworm genome reveals a unique fibroin gene that provides high tensile strength.</title>
        <authorList>
            <person name="Kono N."/>
            <person name="Nakamura H."/>
            <person name="Ohtoshi R."/>
            <person name="Tomita M."/>
            <person name="Numata K."/>
            <person name="Arakawa K."/>
        </authorList>
    </citation>
    <scope>NUCLEOTIDE SEQUENCE [LARGE SCALE GENOMIC DNA]</scope>
</reference>
<keyword evidence="2" id="KW-1185">Reference proteome</keyword>
<dbReference type="AlphaFoldDB" id="A0A4C1T1A1"/>
<accession>A0A4C1T1A1</accession>
<proteinExistence type="predicted"/>
<dbReference type="EMBL" id="BGZK01000025">
    <property type="protein sequence ID" value="GBP07228.1"/>
    <property type="molecule type" value="Genomic_DNA"/>
</dbReference>
<name>A0A4C1T1A1_EUMVA</name>
<dbReference type="Proteomes" id="UP000299102">
    <property type="component" value="Unassembled WGS sequence"/>
</dbReference>